<evidence type="ECO:0000259" key="1">
    <source>
        <dbReference type="Pfam" id="PF20700"/>
    </source>
</evidence>
<dbReference type="AlphaFoldDB" id="A0A6G0W027"/>
<comment type="caution">
    <text evidence="2">The sequence shown here is derived from an EMBL/GenBank/DDBJ whole genome shotgun (WGS) entry which is preliminary data.</text>
</comment>
<sequence length="103" mass="11856">MTFIFEKRQEYYSEFKFKCKMCGIVKNIQSEKENSTFLSINEGIASRTIAIGIDHSQLAELSATIDIPYMSSTTYFKVQTILSKKIHDVAMQEMLITGEEEKK</sequence>
<gene>
    <name evidence="2" type="ORF">FWK35_00023421</name>
</gene>
<dbReference type="Pfam" id="PF20700">
    <property type="entry name" value="Mutator"/>
    <property type="match status" value="1"/>
</dbReference>
<dbReference type="EMBL" id="VUJU01010029">
    <property type="protein sequence ID" value="KAF0716219.1"/>
    <property type="molecule type" value="Genomic_DNA"/>
</dbReference>
<keyword evidence="3" id="KW-1185">Reference proteome</keyword>
<protein>
    <submittedName>
        <fullName evidence="2">YqaJ domain-containing protein</fullName>
    </submittedName>
</protein>
<evidence type="ECO:0000313" key="3">
    <source>
        <dbReference type="Proteomes" id="UP000478052"/>
    </source>
</evidence>
<dbReference type="Proteomes" id="UP000478052">
    <property type="component" value="Unassembled WGS sequence"/>
</dbReference>
<evidence type="ECO:0000313" key="2">
    <source>
        <dbReference type="EMBL" id="KAF0716219.1"/>
    </source>
</evidence>
<organism evidence="2 3">
    <name type="scientific">Aphis craccivora</name>
    <name type="common">Cowpea aphid</name>
    <dbReference type="NCBI Taxonomy" id="307492"/>
    <lineage>
        <taxon>Eukaryota</taxon>
        <taxon>Metazoa</taxon>
        <taxon>Ecdysozoa</taxon>
        <taxon>Arthropoda</taxon>
        <taxon>Hexapoda</taxon>
        <taxon>Insecta</taxon>
        <taxon>Pterygota</taxon>
        <taxon>Neoptera</taxon>
        <taxon>Paraneoptera</taxon>
        <taxon>Hemiptera</taxon>
        <taxon>Sternorrhyncha</taxon>
        <taxon>Aphidomorpha</taxon>
        <taxon>Aphidoidea</taxon>
        <taxon>Aphididae</taxon>
        <taxon>Aphidini</taxon>
        <taxon>Aphis</taxon>
        <taxon>Aphis</taxon>
    </lineage>
</organism>
<proteinExistence type="predicted"/>
<name>A0A6G0W027_APHCR</name>
<feature type="domain" description="Mutator-like transposase" evidence="1">
    <location>
        <begin position="6"/>
        <end position="103"/>
    </location>
</feature>
<dbReference type="InterPro" id="IPR049012">
    <property type="entry name" value="Mutator_transp_dom"/>
</dbReference>
<accession>A0A6G0W027</accession>
<dbReference type="OrthoDB" id="6624036at2759"/>
<reference evidence="2 3" key="1">
    <citation type="submission" date="2019-08" db="EMBL/GenBank/DDBJ databases">
        <title>Whole genome of Aphis craccivora.</title>
        <authorList>
            <person name="Voronova N.V."/>
            <person name="Shulinski R.S."/>
            <person name="Bandarenka Y.V."/>
            <person name="Zhorov D.G."/>
            <person name="Warner D."/>
        </authorList>
    </citation>
    <scope>NUCLEOTIDE SEQUENCE [LARGE SCALE GENOMIC DNA]</scope>
    <source>
        <strain evidence="2">180601</strain>
        <tissue evidence="2">Whole Body</tissue>
    </source>
</reference>